<evidence type="ECO:0000256" key="1">
    <source>
        <dbReference type="SAM" id="Phobius"/>
    </source>
</evidence>
<keyword evidence="1" id="KW-1133">Transmembrane helix</keyword>
<gene>
    <name evidence="2" type="ORF">Vafri_6462</name>
</gene>
<keyword evidence="1" id="KW-0812">Transmembrane</keyword>
<reference evidence="2" key="1">
    <citation type="journal article" date="2021" name="Proc. Natl. Acad. Sci. U.S.A.">
        <title>Three genomes in the algal genus Volvox reveal the fate of a haploid sex-determining region after a transition to homothallism.</title>
        <authorList>
            <person name="Yamamoto K."/>
            <person name="Hamaji T."/>
            <person name="Kawai-Toyooka H."/>
            <person name="Matsuzaki R."/>
            <person name="Takahashi F."/>
            <person name="Nishimura Y."/>
            <person name="Kawachi M."/>
            <person name="Noguchi H."/>
            <person name="Minakuchi Y."/>
            <person name="Umen J.G."/>
            <person name="Toyoda A."/>
            <person name="Nozaki H."/>
        </authorList>
    </citation>
    <scope>NUCLEOTIDE SEQUENCE</scope>
    <source>
        <strain evidence="2">NIES-3780</strain>
    </source>
</reference>
<feature type="transmembrane region" description="Helical" evidence="1">
    <location>
        <begin position="202"/>
        <end position="220"/>
    </location>
</feature>
<feature type="transmembrane region" description="Helical" evidence="1">
    <location>
        <begin position="240"/>
        <end position="268"/>
    </location>
</feature>
<proteinExistence type="predicted"/>
<dbReference type="EMBL" id="BNCO01000008">
    <property type="protein sequence ID" value="GIL50238.1"/>
    <property type="molecule type" value="Genomic_DNA"/>
</dbReference>
<sequence>MLGWANMNSPSCVFLPSPWSIASTAFCSAACVAGVLFPSSASSSSHFAAFLLIFFSIFSSRSFSFLSFFSCFLLFLSFLPAAVDVNRLLSSSSSVCLPSASSLLLGADMIVGGFTAQALSAFSFSCFCGCFSSSFRSSTFSTFLSCCSSFCGSSSFSFSSGSFFCFCCCSFFSCSSSASSSSHFAAFLLIFFSIFSSRSFSFLSFFSCFLLFLSFLPAAVDVNRLLSSSSSVCSPSASSLLLGADMIVGGFTAQALSAFSFSCFCGCFSSSFRSSTFSTFLSCCSSFCGSSSFSFSSGSFFCFCCCSFFSCSSSASSSSHFAAFLLIFFSIFSSRSFSFLSFFSCFLLFLSFLPAAVDVNRPLSSSSSVCSPPASSLLLGADMVVGGFTAQALSAFSFSSFCGCFSSSFTSSSFLS</sequence>
<comment type="caution">
    <text evidence="2">The sequence shown here is derived from an EMBL/GenBank/DDBJ whole genome shotgun (WGS) entry which is preliminary data.</text>
</comment>
<evidence type="ECO:0000313" key="2">
    <source>
        <dbReference type="EMBL" id="GIL50238.1"/>
    </source>
</evidence>
<feature type="transmembrane region" description="Helical" evidence="1">
    <location>
        <begin position="103"/>
        <end position="131"/>
    </location>
</feature>
<protein>
    <submittedName>
        <fullName evidence="2">Uncharacterized protein</fullName>
    </submittedName>
</protein>
<feature type="transmembrane region" description="Helical" evidence="1">
    <location>
        <begin position="339"/>
        <end position="357"/>
    </location>
</feature>
<feature type="transmembrane region" description="Helical" evidence="1">
    <location>
        <begin position="280"/>
        <end position="310"/>
    </location>
</feature>
<dbReference type="Proteomes" id="UP000747399">
    <property type="component" value="Unassembled WGS sequence"/>
</dbReference>
<organism evidence="2 3">
    <name type="scientific">Volvox africanus</name>
    <dbReference type="NCBI Taxonomy" id="51714"/>
    <lineage>
        <taxon>Eukaryota</taxon>
        <taxon>Viridiplantae</taxon>
        <taxon>Chlorophyta</taxon>
        <taxon>core chlorophytes</taxon>
        <taxon>Chlorophyceae</taxon>
        <taxon>CS clade</taxon>
        <taxon>Chlamydomonadales</taxon>
        <taxon>Volvocaceae</taxon>
        <taxon>Volvox</taxon>
    </lineage>
</organism>
<evidence type="ECO:0000313" key="3">
    <source>
        <dbReference type="Proteomes" id="UP000747399"/>
    </source>
</evidence>
<feature type="transmembrane region" description="Helical" evidence="1">
    <location>
        <begin position="65"/>
        <end position="83"/>
    </location>
</feature>
<keyword evidence="3" id="KW-1185">Reference proteome</keyword>
<dbReference type="AlphaFoldDB" id="A0A8J4B2U1"/>
<accession>A0A8J4B2U1</accession>
<keyword evidence="1" id="KW-0472">Membrane</keyword>
<name>A0A8J4B2U1_9CHLO</name>